<evidence type="ECO:0000256" key="14">
    <source>
        <dbReference type="HAMAP-Rule" id="MF_01588"/>
    </source>
</evidence>
<dbReference type="CDD" id="cd17748">
    <property type="entry name" value="BRCT_DNA_ligase_like"/>
    <property type="match status" value="1"/>
</dbReference>
<evidence type="ECO:0000256" key="15">
    <source>
        <dbReference type="RuleBase" id="RU000618"/>
    </source>
</evidence>
<keyword evidence="6 14" id="KW-0479">Metal-binding</keyword>
<evidence type="ECO:0000256" key="1">
    <source>
        <dbReference type="ARBA" id="ARBA00004067"/>
    </source>
</evidence>
<dbReference type="InterPro" id="IPR012340">
    <property type="entry name" value="NA-bd_OB-fold"/>
</dbReference>
<reference evidence="17 18" key="1">
    <citation type="journal article" date="2023" name="bioRxiv">
        <title>An intranuclear bacterial parasite of deep-sea mussels expresses apoptosis inhibitors acquired from its host.</title>
        <authorList>
            <person name="Gonzalez Porras M.A."/>
            <person name="Assie A."/>
            <person name="Tietjen M."/>
            <person name="Violette M."/>
            <person name="Kleiner M."/>
            <person name="Gruber-Vodicka H."/>
            <person name="Dubilier N."/>
            <person name="Leisch N."/>
        </authorList>
    </citation>
    <scope>NUCLEOTIDE SEQUENCE [LARGE SCALE GENOMIC DNA]</scope>
    <source>
        <strain evidence="17">IAP13</strain>
    </source>
</reference>
<evidence type="ECO:0000256" key="13">
    <source>
        <dbReference type="ARBA" id="ARBA00060881"/>
    </source>
</evidence>
<dbReference type="Gene3D" id="3.30.470.30">
    <property type="entry name" value="DNA ligase/mRNA capping enzyme"/>
    <property type="match status" value="1"/>
</dbReference>
<evidence type="ECO:0000313" key="18">
    <source>
        <dbReference type="Proteomes" id="UP001178148"/>
    </source>
</evidence>
<keyword evidence="8 14" id="KW-0862">Zinc</keyword>
<dbReference type="GO" id="GO:0006281">
    <property type="term" value="P:DNA repair"/>
    <property type="evidence" value="ECO:0007669"/>
    <property type="project" value="UniProtKB-KW"/>
</dbReference>
<dbReference type="Pfam" id="PF12826">
    <property type="entry name" value="HHH_2"/>
    <property type="match status" value="1"/>
</dbReference>
<dbReference type="Gene3D" id="1.10.150.20">
    <property type="entry name" value="5' to 3' exonuclease, C-terminal subdomain"/>
    <property type="match status" value="2"/>
</dbReference>
<evidence type="ECO:0000259" key="16">
    <source>
        <dbReference type="PROSITE" id="PS50172"/>
    </source>
</evidence>
<dbReference type="PANTHER" id="PTHR23389">
    <property type="entry name" value="CHROMOSOME TRANSMISSION FIDELITY FACTOR 18"/>
    <property type="match status" value="1"/>
</dbReference>
<feature type="binding site" evidence="14">
    <location>
        <position position="440"/>
    </location>
    <ligand>
        <name>Zn(2+)</name>
        <dbReference type="ChEBI" id="CHEBI:29105"/>
    </ligand>
</feature>
<dbReference type="PANTHER" id="PTHR23389:SF9">
    <property type="entry name" value="DNA LIGASE"/>
    <property type="match status" value="1"/>
</dbReference>
<feature type="binding site" evidence="14">
    <location>
        <position position="175"/>
    </location>
    <ligand>
        <name>NAD(+)</name>
        <dbReference type="ChEBI" id="CHEBI:57540"/>
    </ligand>
</feature>
<keyword evidence="10 14" id="KW-0520">NAD</keyword>
<dbReference type="GO" id="GO:0046872">
    <property type="term" value="F:metal ion binding"/>
    <property type="evidence" value="ECO:0007669"/>
    <property type="project" value="UniProtKB-KW"/>
</dbReference>
<feature type="binding site" evidence="14">
    <location>
        <begin position="83"/>
        <end position="84"/>
    </location>
    <ligand>
        <name>NAD(+)</name>
        <dbReference type="ChEBI" id="CHEBI:57540"/>
    </ligand>
</feature>
<dbReference type="GO" id="GO:0006260">
    <property type="term" value="P:DNA replication"/>
    <property type="evidence" value="ECO:0007669"/>
    <property type="project" value="UniProtKB-KW"/>
</dbReference>
<dbReference type="SUPFAM" id="SSF52113">
    <property type="entry name" value="BRCT domain"/>
    <property type="match status" value="1"/>
</dbReference>
<dbReference type="GO" id="GO:0005829">
    <property type="term" value="C:cytosol"/>
    <property type="evidence" value="ECO:0007669"/>
    <property type="project" value="TreeGrafter"/>
</dbReference>
<proteinExistence type="inferred from homology"/>
<comment type="cofactor">
    <cofactor evidence="14">
        <name>Mg(2+)</name>
        <dbReference type="ChEBI" id="CHEBI:18420"/>
    </cofactor>
    <cofactor evidence="14">
        <name>Mn(2+)</name>
        <dbReference type="ChEBI" id="CHEBI:29035"/>
    </cofactor>
</comment>
<dbReference type="Gene3D" id="1.10.287.610">
    <property type="entry name" value="Helix hairpin bin"/>
    <property type="match status" value="1"/>
</dbReference>
<dbReference type="InterPro" id="IPR010994">
    <property type="entry name" value="RuvA_2-like"/>
</dbReference>
<dbReference type="FunFam" id="2.40.50.140:FF:000012">
    <property type="entry name" value="DNA ligase"/>
    <property type="match status" value="1"/>
</dbReference>
<accession>A0AA90NSS9</accession>
<dbReference type="AlphaFoldDB" id="A0AA90NSS9"/>
<dbReference type="SUPFAM" id="SSF56091">
    <property type="entry name" value="DNA ligase/mRNA capping enzyme, catalytic domain"/>
    <property type="match status" value="1"/>
</dbReference>
<dbReference type="GO" id="GO:0003911">
    <property type="term" value="F:DNA ligase (NAD+) activity"/>
    <property type="evidence" value="ECO:0007669"/>
    <property type="project" value="UniProtKB-UniRule"/>
</dbReference>
<keyword evidence="9 14" id="KW-0460">Magnesium</keyword>
<feature type="binding site" evidence="14">
    <location>
        <position position="414"/>
    </location>
    <ligand>
        <name>Zn(2+)</name>
        <dbReference type="ChEBI" id="CHEBI:29105"/>
    </ligand>
</feature>
<dbReference type="InterPro" id="IPR036420">
    <property type="entry name" value="BRCT_dom_sf"/>
</dbReference>
<organism evidence="17 18">
    <name type="scientific">Candidatus Endonucleibacter bathymodioli</name>
    <dbReference type="NCBI Taxonomy" id="539814"/>
    <lineage>
        <taxon>Bacteria</taxon>
        <taxon>Pseudomonadati</taxon>
        <taxon>Pseudomonadota</taxon>
        <taxon>Gammaproteobacteria</taxon>
        <taxon>Oceanospirillales</taxon>
        <taxon>Endozoicomonadaceae</taxon>
        <taxon>Candidatus Endonucleibacter</taxon>
    </lineage>
</organism>
<dbReference type="Gene3D" id="2.40.50.140">
    <property type="entry name" value="Nucleic acid-binding proteins"/>
    <property type="match status" value="1"/>
</dbReference>
<keyword evidence="4 14" id="KW-0436">Ligase</keyword>
<dbReference type="Gene3D" id="6.20.10.30">
    <property type="match status" value="1"/>
</dbReference>
<feature type="binding site" evidence="14">
    <location>
        <position position="138"/>
    </location>
    <ligand>
        <name>NAD(+)</name>
        <dbReference type="ChEBI" id="CHEBI:57540"/>
    </ligand>
</feature>
<evidence type="ECO:0000256" key="3">
    <source>
        <dbReference type="ARBA" id="ARBA00013308"/>
    </source>
</evidence>
<evidence type="ECO:0000256" key="12">
    <source>
        <dbReference type="ARBA" id="ARBA00034005"/>
    </source>
</evidence>
<dbReference type="FunFam" id="1.10.287.610:FF:000002">
    <property type="entry name" value="DNA ligase"/>
    <property type="match status" value="1"/>
</dbReference>
<feature type="binding site" evidence="14">
    <location>
        <position position="411"/>
    </location>
    <ligand>
        <name>Zn(2+)</name>
        <dbReference type="ChEBI" id="CHEBI:29105"/>
    </ligand>
</feature>
<dbReference type="InterPro" id="IPR004150">
    <property type="entry name" value="NAD_DNA_ligase_OB"/>
</dbReference>
<feature type="binding site" evidence="14">
    <location>
        <position position="434"/>
    </location>
    <ligand>
        <name>Zn(2+)</name>
        <dbReference type="ChEBI" id="CHEBI:29105"/>
    </ligand>
</feature>
<comment type="similarity">
    <text evidence="13 14">Belongs to the NAD-dependent DNA ligase family. LigA subfamily.</text>
</comment>
<dbReference type="Pfam" id="PF00533">
    <property type="entry name" value="BRCT"/>
    <property type="match status" value="1"/>
</dbReference>
<comment type="function">
    <text evidence="1 14">DNA ligase that catalyzes the formation of phosphodiester linkages between 5'-phosphoryl and 3'-hydroxyl groups in double-stranded DNA using NAD as a coenzyme and as the energy source for the reaction. It is essential for DNA replication and repair of damaged DNA.</text>
</comment>
<protein>
    <recommendedName>
        <fullName evidence="3 14">DNA ligase</fullName>
        <ecNumber evidence="2 14">6.5.1.2</ecNumber>
    </recommendedName>
    <alternativeName>
        <fullName evidence="14">Polydeoxyribonucleotide synthase [NAD(+)]</fullName>
    </alternativeName>
</protein>
<dbReference type="NCBIfam" id="TIGR00575">
    <property type="entry name" value="dnlj"/>
    <property type="match status" value="1"/>
</dbReference>
<dbReference type="InterPro" id="IPR001357">
    <property type="entry name" value="BRCT_dom"/>
</dbReference>
<dbReference type="InterPro" id="IPR001679">
    <property type="entry name" value="DNA_ligase"/>
</dbReference>
<evidence type="ECO:0000313" key="17">
    <source>
        <dbReference type="EMBL" id="MDP0588665.1"/>
    </source>
</evidence>
<dbReference type="Pfam" id="PF03120">
    <property type="entry name" value="OB_DNA_ligase"/>
    <property type="match status" value="1"/>
</dbReference>
<sequence>MSKALVEEEVQKLRDLLNYHNYHYFVLDDPEISDNEYDGLFRQLKLLERDNPALIVSDSPTQRVGAKPLKTFSQISHEKPMLSLDKAFSAEEFAGFNRRVQERLELTGDIEYICEPKLDGIAVSLLYEHGVLVHGATRGDGVIGEDITQNIRTIPSIPLKLLGHNWPARIDIRGEIYMPKAGFHQLNKLVEARGEKGFANPRNAAAGSLRQLDSKITAARPLTMFCYGIGLFEGGDMPSNHGDILNRLGEWGLRINNMEVKVVKTVVGCEDYYRSLAERREDLAYAIDGIVYKVNDIQLQNKLGYVARAPRWAIAYKFPAEEALTVLKGVDFQVGRTGAITPVARLEPVSVGGVTVSNATLHNMDEIKRLDIKIGDTVVVIRAGDVIPKVSKVIQALRPTSVIDIEMPDKCPVCAAVVEKVSVKNEKEGVAHICVGRMGCKAQRKQAIIHFVSKSALGIDGLGSETVDMLVNEDLLMSPADLYALTYESIVSLEGFAHLSAVNLISSIEQSKKTSLERFVFGLGVPGVGQETARVLADKFGHIDNLRKAKKEVTKFIEGIAHETAQSIEDYFTHDGNSRVLDQLLGKYEVLPLGKGSYSQSFVDSLTFAGFIANLGVDGVGSIKAELIASHFNDFSELLSASDEQVWDALAEFRMGDSLNNIWGYIQQRVSNNQAVHSDSCVPVVSWLKQLPFSVSVAAQVRLSQEFASVSNLMSASFSVIRKALSVTNKNAFDSVSEALHNPKIREKLLLLESYLKEEGLHWGSMTLADKDTGDIRDDGSLADKKFVITGKFENISRDGLKETIRKHGGVVVTSISKSTTFLVVGDKPGSKRKKAEDLGVAIISIEQLNEIIGG</sequence>
<keyword evidence="11 14" id="KW-0234">DNA repair</keyword>
<comment type="caution">
    <text evidence="17">The sequence shown here is derived from an EMBL/GenBank/DDBJ whole genome shotgun (WGS) entry which is preliminary data.</text>
</comment>
<keyword evidence="7 14" id="KW-0227">DNA damage</keyword>
<evidence type="ECO:0000256" key="6">
    <source>
        <dbReference type="ARBA" id="ARBA00022723"/>
    </source>
</evidence>
<feature type="active site" description="N6-AMP-lysine intermediate" evidence="14">
    <location>
        <position position="117"/>
    </location>
</feature>
<dbReference type="SMART" id="SM00292">
    <property type="entry name" value="BRCT"/>
    <property type="match status" value="1"/>
</dbReference>
<dbReference type="InterPro" id="IPR041663">
    <property type="entry name" value="DisA/LigA_HHH"/>
</dbReference>
<comment type="catalytic activity">
    <reaction evidence="12 14 15">
        <text>NAD(+) + (deoxyribonucleotide)n-3'-hydroxyl + 5'-phospho-(deoxyribonucleotide)m = (deoxyribonucleotide)n+m + AMP + beta-nicotinamide D-nucleotide.</text>
        <dbReference type="EC" id="6.5.1.2"/>
    </reaction>
</comment>
<feature type="binding site" evidence="14">
    <location>
        <position position="317"/>
    </location>
    <ligand>
        <name>NAD(+)</name>
        <dbReference type="ChEBI" id="CHEBI:57540"/>
    </ligand>
</feature>
<evidence type="ECO:0000256" key="7">
    <source>
        <dbReference type="ARBA" id="ARBA00022763"/>
    </source>
</evidence>
<evidence type="ECO:0000256" key="2">
    <source>
        <dbReference type="ARBA" id="ARBA00012722"/>
    </source>
</evidence>
<dbReference type="FunFam" id="3.30.470.30:FF:000001">
    <property type="entry name" value="DNA ligase"/>
    <property type="match status" value="1"/>
</dbReference>
<gene>
    <name evidence="14 17" type="primary">ligA</name>
    <name evidence="17" type="ORF">QS748_05490</name>
</gene>
<dbReference type="Pfam" id="PF01653">
    <property type="entry name" value="DNA_ligase_aden"/>
    <property type="match status" value="1"/>
</dbReference>
<dbReference type="SUPFAM" id="SSF47781">
    <property type="entry name" value="RuvA domain 2-like"/>
    <property type="match status" value="1"/>
</dbReference>
<dbReference type="SMART" id="SM00532">
    <property type="entry name" value="LIGANc"/>
    <property type="match status" value="1"/>
</dbReference>
<evidence type="ECO:0000256" key="4">
    <source>
        <dbReference type="ARBA" id="ARBA00022598"/>
    </source>
</evidence>
<dbReference type="PROSITE" id="PS01055">
    <property type="entry name" value="DNA_LIGASE_N1"/>
    <property type="match status" value="1"/>
</dbReference>
<evidence type="ECO:0000256" key="11">
    <source>
        <dbReference type="ARBA" id="ARBA00023204"/>
    </source>
</evidence>
<dbReference type="InterPro" id="IPR013839">
    <property type="entry name" value="DNAligase_adenylation"/>
</dbReference>
<dbReference type="InterPro" id="IPR033136">
    <property type="entry name" value="DNA_ligase_CS"/>
</dbReference>
<evidence type="ECO:0000256" key="8">
    <source>
        <dbReference type="ARBA" id="ARBA00022833"/>
    </source>
</evidence>
<dbReference type="CDD" id="cd00114">
    <property type="entry name" value="LIGANc"/>
    <property type="match status" value="1"/>
</dbReference>
<evidence type="ECO:0000256" key="9">
    <source>
        <dbReference type="ARBA" id="ARBA00022842"/>
    </source>
</evidence>
<keyword evidence="14" id="KW-0464">Manganese</keyword>
<keyword evidence="18" id="KW-1185">Reference proteome</keyword>
<dbReference type="PROSITE" id="PS01056">
    <property type="entry name" value="DNA_LIGASE_N2"/>
    <property type="match status" value="1"/>
</dbReference>
<evidence type="ECO:0000256" key="10">
    <source>
        <dbReference type="ARBA" id="ARBA00023027"/>
    </source>
</evidence>
<dbReference type="NCBIfam" id="NF005932">
    <property type="entry name" value="PRK07956.1"/>
    <property type="match status" value="1"/>
</dbReference>
<dbReference type="SUPFAM" id="SSF50249">
    <property type="entry name" value="Nucleic acid-binding proteins"/>
    <property type="match status" value="1"/>
</dbReference>
<dbReference type="EMBL" id="JASXSV010000006">
    <property type="protein sequence ID" value="MDP0588665.1"/>
    <property type="molecule type" value="Genomic_DNA"/>
</dbReference>
<keyword evidence="5 14" id="KW-0235">DNA replication</keyword>
<dbReference type="Proteomes" id="UP001178148">
    <property type="component" value="Unassembled WGS sequence"/>
</dbReference>
<feature type="domain" description="BRCT" evidence="16">
    <location>
        <begin position="777"/>
        <end position="855"/>
    </location>
</feature>
<dbReference type="HAMAP" id="MF_01588">
    <property type="entry name" value="DNA_ligase_A"/>
    <property type="match status" value="1"/>
</dbReference>
<feature type="binding site" evidence="14">
    <location>
        <position position="115"/>
    </location>
    <ligand>
        <name>NAD(+)</name>
        <dbReference type="ChEBI" id="CHEBI:57540"/>
    </ligand>
</feature>
<dbReference type="InterPro" id="IPR018239">
    <property type="entry name" value="DNA_ligase_AS"/>
</dbReference>
<dbReference type="FunFam" id="1.10.150.20:FF:000007">
    <property type="entry name" value="DNA ligase"/>
    <property type="match status" value="1"/>
</dbReference>
<dbReference type="EC" id="6.5.1.2" evidence="2 14"/>
<evidence type="ECO:0000256" key="5">
    <source>
        <dbReference type="ARBA" id="ARBA00022705"/>
    </source>
</evidence>
<feature type="binding site" evidence="14">
    <location>
        <begin position="34"/>
        <end position="38"/>
    </location>
    <ligand>
        <name>NAD(+)</name>
        <dbReference type="ChEBI" id="CHEBI:57540"/>
    </ligand>
</feature>
<dbReference type="PROSITE" id="PS50172">
    <property type="entry name" value="BRCT"/>
    <property type="match status" value="1"/>
</dbReference>
<feature type="binding site" evidence="14">
    <location>
        <position position="293"/>
    </location>
    <ligand>
        <name>NAD(+)</name>
        <dbReference type="ChEBI" id="CHEBI:57540"/>
    </ligand>
</feature>
<name>A0AA90NSS9_9GAMM</name>
<dbReference type="Gene3D" id="3.40.50.10190">
    <property type="entry name" value="BRCT domain"/>
    <property type="match status" value="1"/>
</dbReference>
<dbReference type="InterPro" id="IPR013840">
    <property type="entry name" value="DNAligase_N"/>
</dbReference>